<dbReference type="STRING" id="1965070.A0A3S4QC70"/>
<evidence type="ECO:0000313" key="2">
    <source>
        <dbReference type="EMBL" id="RWS01522.1"/>
    </source>
</evidence>
<gene>
    <name evidence="2" type="ORF">B4U79_19160</name>
</gene>
<feature type="non-terminal residue" evidence="2">
    <location>
        <position position="129"/>
    </location>
</feature>
<dbReference type="AlphaFoldDB" id="A0A3S4QC70"/>
<comment type="caution">
    <text evidence="2">The sequence shown here is derived from an EMBL/GenBank/DDBJ whole genome shotgun (WGS) entry which is preliminary data.</text>
</comment>
<reference evidence="2 3" key="1">
    <citation type="journal article" date="2018" name="Gigascience">
        <title>Genomes of trombidid mites reveal novel predicted allergens and laterally-transferred genes associated with secondary metabolism.</title>
        <authorList>
            <person name="Dong X."/>
            <person name="Chaisiri K."/>
            <person name="Xia D."/>
            <person name="Armstrong S.D."/>
            <person name="Fang Y."/>
            <person name="Donnelly M.J."/>
            <person name="Kadowaki T."/>
            <person name="McGarry J.W."/>
            <person name="Darby A.C."/>
            <person name="Makepeace B.L."/>
        </authorList>
    </citation>
    <scope>NUCLEOTIDE SEQUENCE [LARGE SCALE GENOMIC DNA]</scope>
    <source>
        <strain evidence="2">UoL-WK</strain>
    </source>
</reference>
<protein>
    <submittedName>
        <fullName evidence="2">Growth arrest-specific protein 2-like protein</fullName>
    </submittedName>
</protein>
<accession>A0A3S4QC70</accession>
<dbReference type="InterPro" id="IPR036872">
    <property type="entry name" value="CH_dom_sf"/>
</dbReference>
<evidence type="ECO:0000256" key="1">
    <source>
        <dbReference type="SAM" id="MobiDB-lite"/>
    </source>
</evidence>
<name>A0A3S4QC70_9ACAR</name>
<dbReference type="EMBL" id="NCKU01009054">
    <property type="protein sequence ID" value="RWS01522.1"/>
    <property type="molecule type" value="Genomic_DNA"/>
</dbReference>
<keyword evidence="3" id="KW-1185">Reference proteome</keyword>
<dbReference type="Gene3D" id="1.10.418.10">
    <property type="entry name" value="Calponin-like domain"/>
    <property type="match status" value="1"/>
</dbReference>
<dbReference type="Proteomes" id="UP000285301">
    <property type="component" value="Unassembled WGS sequence"/>
</dbReference>
<feature type="region of interest" description="Disordered" evidence="1">
    <location>
        <begin position="99"/>
        <end position="129"/>
    </location>
</feature>
<sequence length="129" mass="14540">MSAKNVDRTTITSFTNCDHNNSSCSNNMNEMQLFAAKSEEYSKRISKLQEEYLLPLKEDVSDWLNRINVVQNLNTENFMYKLDNGVIVCKLAKLIEETCNPDLSGNNKNPGPVKNNRRNSTSSVLSSSS</sequence>
<feature type="compositionally biased region" description="Low complexity" evidence="1">
    <location>
        <begin position="105"/>
        <end position="129"/>
    </location>
</feature>
<dbReference type="SUPFAM" id="SSF47576">
    <property type="entry name" value="Calponin-homology domain, CH-domain"/>
    <property type="match status" value="1"/>
</dbReference>
<evidence type="ECO:0000313" key="3">
    <source>
        <dbReference type="Proteomes" id="UP000285301"/>
    </source>
</evidence>
<dbReference type="OrthoDB" id="206130at2759"/>
<organism evidence="2 3">
    <name type="scientific">Dinothrombium tinctorium</name>
    <dbReference type="NCBI Taxonomy" id="1965070"/>
    <lineage>
        <taxon>Eukaryota</taxon>
        <taxon>Metazoa</taxon>
        <taxon>Ecdysozoa</taxon>
        <taxon>Arthropoda</taxon>
        <taxon>Chelicerata</taxon>
        <taxon>Arachnida</taxon>
        <taxon>Acari</taxon>
        <taxon>Acariformes</taxon>
        <taxon>Trombidiformes</taxon>
        <taxon>Prostigmata</taxon>
        <taxon>Anystina</taxon>
        <taxon>Parasitengona</taxon>
        <taxon>Trombidioidea</taxon>
        <taxon>Trombidiidae</taxon>
        <taxon>Dinothrombium</taxon>
    </lineage>
</organism>
<proteinExistence type="predicted"/>